<evidence type="ECO:0000256" key="5">
    <source>
        <dbReference type="ARBA" id="ARBA00022559"/>
    </source>
</evidence>
<comment type="similarity">
    <text evidence="4">Belongs to the peroxidase family. Cytochrome c peroxidase subfamily.</text>
</comment>
<keyword evidence="8" id="KW-0809">Transit peptide</keyword>
<dbReference type="GO" id="GO:0034599">
    <property type="term" value="P:cellular response to oxidative stress"/>
    <property type="evidence" value="ECO:0007669"/>
    <property type="project" value="InterPro"/>
</dbReference>
<evidence type="ECO:0000256" key="8">
    <source>
        <dbReference type="ARBA" id="ARBA00022946"/>
    </source>
</evidence>
<comment type="function">
    <text evidence="1">Destroys radicals which are normally produced within the cells and which are toxic to biological systems.</text>
</comment>
<comment type="caution">
    <text evidence="15">The sequence shown here is derived from an EMBL/GenBank/DDBJ whole genome shotgun (WGS) entry which is preliminary data.</text>
</comment>
<keyword evidence="7" id="KW-0479">Metal-binding</keyword>
<dbReference type="FunFam" id="1.10.520.10:FF:000005">
    <property type="entry name" value="Cytochrome c peroxidase"/>
    <property type="match status" value="1"/>
</dbReference>
<dbReference type="PROSITE" id="PS00435">
    <property type="entry name" value="PEROXIDASE_1"/>
    <property type="match status" value="1"/>
</dbReference>
<evidence type="ECO:0000256" key="1">
    <source>
        <dbReference type="ARBA" id="ARBA00003917"/>
    </source>
</evidence>
<keyword evidence="6" id="KW-0349">Heme</keyword>
<dbReference type="CDD" id="cd00691">
    <property type="entry name" value="ascorbate_peroxidase"/>
    <property type="match status" value="1"/>
</dbReference>
<protein>
    <recommendedName>
        <fullName evidence="13">Peroxidase</fullName>
        <ecNumber evidence="13">1.11.1.-</ecNumber>
    </recommendedName>
</protein>
<sequence length="382" mass="42221">MSLRVAARRIPNVARPAVQARASTFRAPAFRRFSTETPPPPKKSNTALYAGVGAAVLGGVALWIFSSDSDAAKSAGTVFKSGAQSAKAAANFVPTKEDYIKVYNRIAEILDEASDKGYDDGSYGPVLVRLAWHSSGTYDKESGTGGSNYATMRFEPEALHGANAGLQVARGLMEVVKKEFPWISYGDLWTLAGVAALQEMGGPHIPWRAGRIDGFATQATPDGRLPDATQGADHLRNIFYRMGFNDQEIVALSGAHALGRCHRDRSGFDGPWTFSPITVTNDYFKLLFDESWVWKKWDGPKQLEDKKTKSLMMLPTDYVLVQDKSFKKYAKQYAQDQDLWFKDFSKAVATLFELGVPSTQWVASEPWIIPTTDEQKEAQEKK</sequence>
<accession>A0AAW0GML8</accession>
<keyword evidence="11" id="KW-0496">Mitochondrion</keyword>
<dbReference type="PANTHER" id="PTHR31356:SF58">
    <property type="entry name" value="CYTOCHROME C PEROXIDASE, MITOCHONDRIAL"/>
    <property type="match status" value="1"/>
</dbReference>
<dbReference type="GO" id="GO:0046872">
    <property type="term" value="F:metal ion binding"/>
    <property type="evidence" value="ECO:0007669"/>
    <property type="project" value="UniProtKB-UniRule"/>
</dbReference>
<dbReference type="InterPro" id="IPR010255">
    <property type="entry name" value="Haem_peroxidase_sf"/>
</dbReference>
<dbReference type="SUPFAM" id="SSF48113">
    <property type="entry name" value="Heme-dependent peroxidases"/>
    <property type="match status" value="1"/>
</dbReference>
<keyword evidence="16" id="KW-1185">Reference proteome</keyword>
<comment type="subcellular location">
    <subcellularLocation>
        <location evidence="3">Mitochondrion intermembrane space</location>
    </subcellularLocation>
    <subcellularLocation>
        <location evidence="2">Mitochondrion matrix</location>
    </subcellularLocation>
</comment>
<dbReference type="InterPro" id="IPR019794">
    <property type="entry name" value="Peroxidases_AS"/>
</dbReference>
<dbReference type="Pfam" id="PF00141">
    <property type="entry name" value="peroxidase"/>
    <property type="match status" value="1"/>
</dbReference>
<dbReference type="GO" id="GO:0005759">
    <property type="term" value="C:mitochondrial matrix"/>
    <property type="evidence" value="ECO:0007669"/>
    <property type="project" value="UniProtKB-SubCell"/>
</dbReference>
<gene>
    <name evidence="15" type="ORF">QCA50_004014</name>
</gene>
<dbReference type="AlphaFoldDB" id="A0AAW0GML8"/>
<dbReference type="PROSITE" id="PS50873">
    <property type="entry name" value="PEROXIDASE_4"/>
    <property type="match status" value="1"/>
</dbReference>
<feature type="domain" description="Plant heme peroxidase family profile" evidence="14">
    <location>
        <begin position="183"/>
        <end position="382"/>
    </location>
</feature>
<dbReference type="GO" id="GO:0020037">
    <property type="term" value="F:heme binding"/>
    <property type="evidence" value="ECO:0007669"/>
    <property type="project" value="UniProtKB-UniRule"/>
</dbReference>
<evidence type="ECO:0000259" key="14">
    <source>
        <dbReference type="PROSITE" id="PS50873"/>
    </source>
</evidence>
<proteinExistence type="inferred from homology"/>
<organism evidence="15 16">
    <name type="scientific">Cerrena zonata</name>
    <dbReference type="NCBI Taxonomy" id="2478898"/>
    <lineage>
        <taxon>Eukaryota</taxon>
        <taxon>Fungi</taxon>
        <taxon>Dikarya</taxon>
        <taxon>Basidiomycota</taxon>
        <taxon>Agaricomycotina</taxon>
        <taxon>Agaricomycetes</taxon>
        <taxon>Polyporales</taxon>
        <taxon>Cerrenaceae</taxon>
        <taxon>Cerrena</taxon>
    </lineage>
</organism>
<evidence type="ECO:0000313" key="15">
    <source>
        <dbReference type="EMBL" id="KAK7692389.1"/>
    </source>
</evidence>
<reference evidence="15 16" key="1">
    <citation type="submission" date="2022-09" db="EMBL/GenBank/DDBJ databases">
        <authorList>
            <person name="Palmer J.M."/>
        </authorList>
    </citation>
    <scope>NUCLEOTIDE SEQUENCE [LARGE SCALE GENOMIC DNA]</scope>
    <source>
        <strain evidence="15 16">DSM 7382</strain>
    </source>
</reference>
<evidence type="ECO:0000256" key="7">
    <source>
        <dbReference type="ARBA" id="ARBA00022723"/>
    </source>
</evidence>
<dbReference type="PRINTS" id="PR00458">
    <property type="entry name" value="PEROXIDASE"/>
</dbReference>
<evidence type="ECO:0000256" key="6">
    <source>
        <dbReference type="ARBA" id="ARBA00022617"/>
    </source>
</evidence>
<evidence type="ECO:0000256" key="12">
    <source>
        <dbReference type="ARBA" id="ARBA00049265"/>
    </source>
</evidence>
<dbReference type="GO" id="GO:0042744">
    <property type="term" value="P:hydrogen peroxide catabolic process"/>
    <property type="evidence" value="ECO:0007669"/>
    <property type="project" value="TreeGrafter"/>
</dbReference>
<dbReference type="PROSITE" id="PS00436">
    <property type="entry name" value="PEROXIDASE_2"/>
    <property type="match status" value="1"/>
</dbReference>
<dbReference type="Gene3D" id="1.10.420.10">
    <property type="entry name" value="Peroxidase, domain 2"/>
    <property type="match status" value="1"/>
</dbReference>
<dbReference type="Proteomes" id="UP001385951">
    <property type="component" value="Unassembled WGS sequence"/>
</dbReference>
<keyword evidence="5 13" id="KW-0575">Peroxidase</keyword>
<evidence type="ECO:0000256" key="11">
    <source>
        <dbReference type="ARBA" id="ARBA00023128"/>
    </source>
</evidence>
<evidence type="ECO:0000256" key="4">
    <source>
        <dbReference type="ARBA" id="ARBA00005997"/>
    </source>
</evidence>
<dbReference type="FunFam" id="1.10.420.10:FF:000009">
    <property type="entry name" value="Ascorbate peroxidase"/>
    <property type="match status" value="1"/>
</dbReference>
<dbReference type="PANTHER" id="PTHR31356">
    <property type="entry name" value="THYLAKOID LUMENAL 29 KDA PROTEIN, CHLOROPLASTIC-RELATED"/>
    <property type="match status" value="1"/>
</dbReference>
<keyword evidence="9 13" id="KW-0560">Oxidoreductase</keyword>
<dbReference type="GO" id="GO:0004130">
    <property type="term" value="F:cytochrome-c peroxidase activity"/>
    <property type="evidence" value="ECO:0007669"/>
    <property type="project" value="UniProtKB-EC"/>
</dbReference>
<dbReference type="GO" id="GO:0000302">
    <property type="term" value="P:response to reactive oxygen species"/>
    <property type="evidence" value="ECO:0007669"/>
    <property type="project" value="TreeGrafter"/>
</dbReference>
<evidence type="ECO:0000256" key="9">
    <source>
        <dbReference type="ARBA" id="ARBA00023002"/>
    </source>
</evidence>
<evidence type="ECO:0000256" key="10">
    <source>
        <dbReference type="ARBA" id="ARBA00023004"/>
    </source>
</evidence>
<evidence type="ECO:0000256" key="13">
    <source>
        <dbReference type="RuleBase" id="RU363051"/>
    </source>
</evidence>
<evidence type="ECO:0000256" key="2">
    <source>
        <dbReference type="ARBA" id="ARBA00004305"/>
    </source>
</evidence>
<evidence type="ECO:0000256" key="3">
    <source>
        <dbReference type="ARBA" id="ARBA00004569"/>
    </source>
</evidence>
<dbReference type="InterPro" id="IPR002016">
    <property type="entry name" value="Haem_peroxidase"/>
</dbReference>
<dbReference type="EMBL" id="JASBNA010000004">
    <property type="protein sequence ID" value="KAK7692389.1"/>
    <property type="molecule type" value="Genomic_DNA"/>
</dbReference>
<dbReference type="EC" id="1.11.1.-" evidence="13"/>
<comment type="catalytic activity">
    <reaction evidence="12">
        <text>2 Fe(II)-[cytochrome c] + H2O2 + 2 H(+) = 2 Fe(III)-[cytochrome c] + 2 H2O</text>
        <dbReference type="Rhea" id="RHEA:16581"/>
        <dbReference type="Rhea" id="RHEA-COMP:10350"/>
        <dbReference type="Rhea" id="RHEA-COMP:14399"/>
        <dbReference type="ChEBI" id="CHEBI:15377"/>
        <dbReference type="ChEBI" id="CHEBI:15378"/>
        <dbReference type="ChEBI" id="CHEBI:16240"/>
        <dbReference type="ChEBI" id="CHEBI:29033"/>
        <dbReference type="ChEBI" id="CHEBI:29034"/>
        <dbReference type="EC" id="1.11.1.5"/>
    </reaction>
</comment>
<keyword evidence="10" id="KW-0408">Iron</keyword>
<name>A0AAW0GML8_9APHY</name>
<dbReference type="InterPro" id="IPR044831">
    <property type="entry name" value="Ccp1-like"/>
</dbReference>
<dbReference type="PRINTS" id="PR00459">
    <property type="entry name" value="ASPEROXIDASE"/>
</dbReference>
<dbReference type="GO" id="GO:0005758">
    <property type="term" value="C:mitochondrial intermembrane space"/>
    <property type="evidence" value="ECO:0007669"/>
    <property type="project" value="UniProtKB-SubCell"/>
</dbReference>
<evidence type="ECO:0000313" key="16">
    <source>
        <dbReference type="Proteomes" id="UP001385951"/>
    </source>
</evidence>
<dbReference type="Gene3D" id="1.10.520.10">
    <property type="match status" value="1"/>
</dbReference>
<dbReference type="InterPro" id="IPR002207">
    <property type="entry name" value="Peroxidase_I"/>
</dbReference>
<dbReference type="InterPro" id="IPR019793">
    <property type="entry name" value="Peroxidases_heam-ligand_BS"/>
</dbReference>